<accession>A0A1S1YXV2</accession>
<evidence type="ECO:0000313" key="2">
    <source>
        <dbReference type="EMBL" id="OHX65836.1"/>
    </source>
</evidence>
<sequence length="214" mass="24649">MKTTSILKIIIAVAILGYLANSFFSSKSSEGQNKYSERILKEREDKNKVFRNKKESPLKDVDIAQFESLNYYPVDFNYRVNAQLDWAESPDKLRIATTKEKAREYYKSCIATFNINGETVKLTLLKAVLPTPTTKDLLMVIFRDLTADSETYGAGRYIELHGIKKGQMQTYIDFNTAYSPYCAYNDDFDCPLPPFENMINVEIKAGEKRFKENH</sequence>
<evidence type="ECO:0000256" key="1">
    <source>
        <dbReference type="SAM" id="Phobius"/>
    </source>
</evidence>
<dbReference type="STRING" id="915059.NH26_05460"/>
<keyword evidence="1" id="KW-0812">Transmembrane</keyword>
<comment type="caution">
    <text evidence="2">The sequence shown here is derived from an EMBL/GenBank/DDBJ whole genome shotgun (WGS) entry which is preliminary data.</text>
</comment>
<dbReference type="Proteomes" id="UP000179797">
    <property type="component" value="Unassembled WGS sequence"/>
</dbReference>
<dbReference type="RefSeq" id="WP_052431820.1">
    <property type="nucleotide sequence ID" value="NZ_JRYR02000001.1"/>
</dbReference>
<reference evidence="2 3" key="1">
    <citation type="journal article" date="2012" name="Int. J. Syst. Evol. Microbiol.">
        <title>Flammeovirga pacifica sp. nov., isolated from deep-sea sediment.</title>
        <authorList>
            <person name="Xu H."/>
            <person name="Fu Y."/>
            <person name="Yang N."/>
            <person name="Ding Z."/>
            <person name="Lai Q."/>
            <person name="Zeng R."/>
        </authorList>
    </citation>
    <scope>NUCLEOTIDE SEQUENCE [LARGE SCALE GENOMIC DNA]</scope>
    <source>
        <strain evidence="3">DSM 24597 / LMG 26175 / WPAGA1</strain>
    </source>
</reference>
<name>A0A1S1YXV2_FLAPC</name>
<dbReference type="EMBL" id="JRYR02000001">
    <property type="protein sequence ID" value="OHX65836.1"/>
    <property type="molecule type" value="Genomic_DNA"/>
</dbReference>
<feature type="transmembrane region" description="Helical" evidence="1">
    <location>
        <begin position="6"/>
        <end position="24"/>
    </location>
</feature>
<organism evidence="2 3">
    <name type="scientific">Flammeovirga pacifica</name>
    <dbReference type="NCBI Taxonomy" id="915059"/>
    <lineage>
        <taxon>Bacteria</taxon>
        <taxon>Pseudomonadati</taxon>
        <taxon>Bacteroidota</taxon>
        <taxon>Cytophagia</taxon>
        <taxon>Cytophagales</taxon>
        <taxon>Flammeovirgaceae</taxon>
        <taxon>Flammeovirga</taxon>
    </lineage>
</organism>
<dbReference type="AlphaFoldDB" id="A0A1S1YXV2"/>
<protein>
    <recommendedName>
        <fullName evidence="4">DUF1684 domain-containing protein</fullName>
    </recommendedName>
</protein>
<gene>
    <name evidence="2" type="ORF">NH26_05460</name>
</gene>
<keyword evidence="3" id="KW-1185">Reference proteome</keyword>
<keyword evidence="1" id="KW-0472">Membrane</keyword>
<dbReference type="PANTHER" id="PTHR41913">
    <property type="entry name" value="DUF1684 DOMAIN-CONTAINING PROTEIN"/>
    <property type="match status" value="1"/>
</dbReference>
<dbReference type="InterPro" id="IPR012467">
    <property type="entry name" value="DUF1684"/>
</dbReference>
<dbReference type="OrthoDB" id="5493262at2"/>
<evidence type="ECO:0008006" key="4">
    <source>
        <dbReference type="Google" id="ProtNLM"/>
    </source>
</evidence>
<dbReference type="Pfam" id="PF07920">
    <property type="entry name" value="DUF1684"/>
    <property type="match status" value="1"/>
</dbReference>
<proteinExistence type="predicted"/>
<dbReference type="PANTHER" id="PTHR41913:SF1">
    <property type="entry name" value="DUF1684 DOMAIN-CONTAINING PROTEIN"/>
    <property type="match status" value="1"/>
</dbReference>
<keyword evidence="1" id="KW-1133">Transmembrane helix</keyword>
<evidence type="ECO:0000313" key="3">
    <source>
        <dbReference type="Proteomes" id="UP000179797"/>
    </source>
</evidence>